<dbReference type="CDD" id="cd07333">
    <property type="entry name" value="M48C_bepA_like"/>
    <property type="match status" value="1"/>
</dbReference>
<evidence type="ECO:0000256" key="2">
    <source>
        <dbReference type="ARBA" id="ARBA00022670"/>
    </source>
</evidence>
<dbReference type="GO" id="GO:0008237">
    <property type="term" value="F:metallopeptidase activity"/>
    <property type="evidence" value="ECO:0007669"/>
    <property type="project" value="UniProtKB-KW"/>
</dbReference>
<keyword evidence="2" id="KW-0645">Protease</keyword>
<organism evidence="8 9">
    <name type="scientific">Echinicola jeungdonensis</name>
    <dbReference type="NCBI Taxonomy" id="709343"/>
    <lineage>
        <taxon>Bacteria</taxon>
        <taxon>Pseudomonadati</taxon>
        <taxon>Bacteroidota</taxon>
        <taxon>Cytophagia</taxon>
        <taxon>Cytophagales</taxon>
        <taxon>Cyclobacteriaceae</taxon>
        <taxon>Echinicola</taxon>
    </lineage>
</organism>
<evidence type="ECO:0000256" key="6">
    <source>
        <dbReference type="ARBA" id="ARBA00023049"/>
    </source>
</evidence>
<gene>
    <name evidence="8" type="ORF">ACFFUR_11105</name>
</gene>
<evidence type="ECO:0000259" key="7">
    <source>
        <dbReference type="Pfam" id="PF01435"/>
    </source>
</evidence>
<dbReference type="Proteomes" id="UP001589654">
    <property type="component" value="Unassembled WGS sequence"/>
</dbReference>
<dbReference type="PANTHER" id="PTHR22726:SF1">
    <property type="entry name" value="METALLOENDOPEPTIDASE OMA1, MITOCHONDRIAL"/>
    <property type="match status" value="1"/>
</dbReference>
<comment type="caution">
    <text evidence="8">The sequence shown here is derived from an EMBL/GenBank/DDBJ whole genome shotgun (WGS) entry which is preliminary data.</text>
</comment>
<comment type="cofactor">
    <cofactor evidence="1">
        <name>Zn(2+)</name>
        <dbReference type="ChEBI" id="CHEBI:29105"/>
    </cofactor>
</comment>
<evidence type="ECO:0000256" key="3">
    <source>
        <dbReference type="ARBA" id="ARBA00022723"/>
    </source>
</evidence>
<evidence type="ECO:0000313" key="8">
    <source>
        <dbReference type="EMBL" id="MFB9212354.1"/>
    </source>
</evidence>
<dbReference type="RefSeq" id="WP_290248281.1">
    <property type="nucleotide sequence ID" value="NZ_JAUFQT010000001.1"/>
</dbReference>
<dbReference type="InterPro" id="IPR051156">
    <property type="entry name" value="Mito/Outer_Membr_Metalloprot"/>
</dbReference>
<name>A0ABV5J8T9_9BACT</name>
<keyword evidence="4" id="KW-0378">Hydrolase</keyword>
<evidence type="ECO:0000256" key="5">
    <source>
        <dbReference type="ARBA" id="ARBA00022833"/>
    </source>
</evidence>
<dbReference type="Gene3D" id="3.30.2010.10">
    <property type="entry name" value="Metalloproteases ('zincins'), catalytic domain"/>
    <property type="match status" value="1"/>
</dbReference>
<dbReference type="PANTHER" id="PTHR22726">
    <property type="entry name" value="METALLOENDOPEPTIDASE OMA1"/>
    <property type="match status" value="1"/>
</dbReference>
<dbReference type="Pfam" id="PF01435">
    <property type="entry name" value="Peptidase_M48"/>
    <property type="match status" value="1"/>
</dbReference>
<keyword evidence="6 8" id="KW-0482">Metalloprotease</keyword>
<protein>
    <submittedName>
        <fullName evidence="8">M48 family metalloprotease</fullName>
    </submittedName>
</protein>
<keyword evidence="3" id="KW-0479">Metal-binding</keyword>
<dbReference type="PROSITE" id="PS51257">
    <property type="entry name" value="PROKAR_LIPOPROTEIN"/>
    <property type="match status" value="1"/>
</dbReference>
<dbReference type="InterPro" id="IPR001915">
    <property type="entry name" value="Peptidase_M48"/>
</dbReference>
<keyword evidence="9" id="KW-1185">Reference proteome</keyword>
<dbReference type="Gene3D" id="3.40.1000.10">
    <property type="entry name" value="Mog1/PsbP, alpha/beta/alpha sandwich"/>
    <property type="match status" value="1"/>
</dbReference>
<proteinExistence type="predicted"/>
<evidence type="ECO:0000313" key="9">
    <source>
        <dbReference type="Proteomes" id="UP001589654"/>
    </source>
</evidence>
<dbReference type="EMBL" id="JBHMEW010000060">
    <property type="protein sequence ID" value="MFB9212354.1"/>
    <property type="molecule type" value="Genomic_DNA"/>
</dbReference>
<evidence type="ECO:0000256" key="4">
    <source>
        <dbReference type="ARBA" id="ARBA00022801"/>
    </source>
</evidence>
<sequence length="478" mass="53147">MRGFSLLGYCLVAFFIFSCSRNPVTGKKELVLMSEKQEVAIGKEADPQITATYGVYDNPDLQAFIQTKGDAMAKVSHRSGLEYHFKILDSPVVNAFALPGGYVYFTRGIMAHFNSEAEFAGVLGHEIGHITARHGVKQHRNRLLGQLGLVAGVVVFPELGQFAGEASQGLQLLLLKFGRDAERQSDDLGVEYSSHLGYDASELADFFTTLERQGEVAGQASLPSFLSTHPSPEDRSQAVLVEAQLWMEKLNLQDPKVEREAYLKRIDGLVYGEDPRQGFIEGGKFYHPKLRFSFPIPPDWTCINSPTSVDMAPENGEALLTFSLSSKDTLEKAATELVKKYDLELINHKEIRIHGLKGLALEAGKQQDNMVVRVLAYLIQYGDHIYQFLGVSQSSNFDNYVNLFLESMRNFRELTDPDKLNRMPKRIQVITVAESGNLESILKGLGMPPLKLEEIALLNGMSLSDQIQKGTLIKIIGQ</sequence>
<feature type="domain" description="Peptidase M48" evidence="7">
    <location>
        <begin position="62"/>
        <end position="239"/>
    </location>
</feature>
<accession>A0ABV5J8T9</accession>
<evidence type="ECO:0000256" key="1">
    <source>
        <dbReference type="ARBA" id="ARBA00001947"/>
    </source>
</evidence>
<reference evidence="8 9" key="1">
    <citation type="submission" date="2024-09" db="EMBL/GenBank/DDBJ databases">
        <authorList>
            <person name="Sun Q."/>
            <person name="Mori K."/>
        </authorList>
    </citation>
    <scope>NUCLEOTIDE SEQUENCE [LARGE SCALE GENOMIC DNA]</scope>
    <source>
        <strain evidence="8 9">CECT 7682</strain>
    </source>
</reference>
<keyword evidence="5" id="KW-0862">Zinc</keyword>